<name>A0AAF3EKE4_9BILA</name>
<reference evidence="4" key="1">
    <citation type="submission" date="2024-02" db="UniProtKB">
        <authorList>
            <consortium name="WormBaseParasite"/>
        </authorList>
    </citation>
    <scope>IDENTIFICATION</scope>
</reference>
<feature type="domain" description="C2H2-type" evidence="2">
    <location>
        <begin position="36"/>
        <end position="66"/>
    </location>
</feature>
<evidence type="ECO:0000313" key="4">
    <source>
        <dbReference type="WBParaSite" id="MBELARI_LOCUS14465"/>
    </source>
</evidence>
<evidence type="ECO:0000259" key="2">
    <source>
        <dbReference type="PROSITE" id="PS50157"/>
    </source>
</evidence>
<dbReference type="AlphaFoldDB" id="A0AAF3EKE4"/>
<evidence type="ECO:0000313" key="3">
    <source>
        <dbReference type="Proteomes" id="UP000887575"/>
    </source>
</evidence>
<dbReference type="WBParaSite" id="MBELARI_LOCUS14465">
    <property type="protein sequence ID" value="MBELARI_LOCUS14465"/>
    <property type="gene ID" value="MBELARI_LOCUS14465"/>
</dbReference>
<dbReference type="InterPro" id="IPR013087">
    <property type="entry name" value="Znf_C2H2_type"/>
</dbReference>
<dbReference type="SUPFAM" id="SSF57667">
    <property type="entry name" value="beta-beta-alpha zinc fingers"/>
    <property type="match status" value="1"/>
</dbReference>
<keyword evidence="1" id="KW-0863">Zinc-finger</keyword>
<proteinExistence type="predicted"/>
<keyword evidence="1" id="KW-0479">Metal-binding</keyword>
<dbReference type="InterPro" id="IPR036236">
    <property type="entry name" value="Znf_C2H2_sf"/>
</dbReference>
<organism evidence="3 4">
    <name type="scientific">Mesorhabditis belari</name>
    <dbReference type="NCBI Taxonomy" id="2138241"/>
    <lineage>
        <taxon>Eukaryota</taxon>
        <taxon>Metazoa</taxon>
        <taxon>Ecdysozoa</taxon>
        <taxon>Nematoda</taxon>
        <taxon>Chromadorea</taxon>
        <taxon>Rhabditida</taxon>
        <taxon>Rhabditina</taxon>
        <taxon>Rhabditomorpha</taxon>
        <taxon>Rhabditoidea</taxon>
        <taxon>Rhabditidae</taxon>
        <taxon>Mesorhabditinae</taxon>
        <taxon>Mesorhabditis</taxon>
    </lineage>
</organism>
<keyword evidence="1" id="KW-0862">Zinc</keyword>
<dbReference type="GO" id="GO:0008270">
    <property type="term" value="F:zinc ion binding"/>
    <property type="evidence" value="ECO:0007669"/>
    <property type="project" value="UniProtKB-KW"/>
</dbReference>
<protein>
    <recommendedName>
        <fullName evidence="2">C2H2-type domain-containing protein</fullName>
    </recommendedName>
</protein>
<dbReference type="PROSITE" id="PS00028">
    <property type="entry name" value="ZINC_FINGER_C2H2_1"/>
    <property type="match status" value="1"/>
</dbReference>
<accession>A0AAF3EKE4</accession>
<sequence length="132" mass="15704">MPEKEECQQCNLWFSIEVEEYNTIRHIIHCHVDKPLKCLSNGCNKTFVDHYFLEQHNSASHLGEKENFKDNLNEDYINHFITKALHCFPNKVAYLESAKDRMLENHRQYRGADMVMLMSLEMVFCLKNRSFS</sequence>
<evidence type="ECO:0000256" key="1">
    <source>
        <dbReference type="PROSITE-ProRule" id="PRU00042"/>
    </source>
</evidence>
<dbReference type="PROSITE" id="PS50157">
    <property type="entry name" value="ZINC_FINGER_C2H2_2"/>
    <property type="match status" value="1"/>
</dbReference>
<dbReference type="Proteomes" id="UP000887575">
    <property type="component" value="Unassembled WGS sequence"/>
</dbReference>
<keyword evidence="3" id="KW-1185">Reference proteome</keyword>